<dbReference type="InterPro" id="IPR029063">
    <property type="entry name" value="SAM-dependent_MTases_sf"/>
</dbReference>
<protein>
    <recommendedName>
        <fullName evidence="1">Methyltransferase type 11 domain-containing protein</fullName>
    </recommendedName>
</protein>
<dbReference type="Gene3D" id="3.40.50.150">
    <property type="entry name" value="Vaccinia Virus protein VP39"/>
    <property type="match status" value="1"/>
</dbReference>
<proteinExistence type="predicted"/>
<evidence type="ECO:0000259" key="1">
    <source>
        <dbReference type="Pfam" id="PF08241"/>
    </source>
</evidence>
<dbReference type="Pfam" id="PF08241">
    <property type="entry name" value="Methyltransf_11"/>
    <property type="match status" value="1"/>
</dbReference>
<evidence type="ECO:0000313" key="2">
    <source>
        <dbReference type="EMBL" id="BFG69514.1"/>
    </source>
</evidence>
<reference evidence="2" key="1">
    <citation type="submission" date="2024-02" db="EMBL/GenBank/DDBJ databases">
        <title>Sediminibacterium planktonica sp. nov. and Sediminibacterium longus sp. nov., isolated from surface lake and river water.</title>
        <authorList>
            <person name="Watanabe K."/>
            <person name="Takemine S."/>
            <person name="Ishii Y."/>
            <person name="Ogata Y."/>
            <person name="Shindo C."/>
            <person name="Suda W."/>
        </authorList>
    </citation>
    <scope>NUCLEOTIDE SEQUENCE</scope>
    <source>
        <strain evidence="2">KACHI17</strain>
    </source>
</reference>
<feature type="domain" description="Methyltransferase type 11" evidence="1">
    <location>
        <begin position="94"/>
        <end position="136"/>
    </location>
</feature>
<dbReference type="AlphaFoldDB" id="A0AAT9GFU6"/>
<dbReference type="InterPro" id="IPR013216">
    <property type="entry name" value="Methyltransf_11"/>
</dbReference>
<accession>A0AAT9GFU6</accession>
<dbReference type="EMBL" id="AP029612">
    <property type="protein sequence ID" value="BFG69514.1"/>
    <property type="molecule type" value="Genomic_DNA"/>
</dbReference>
<gene>
    <name evidence="2" type="ORF">KACHI17_03950</name>
</gene>
<organism evidence="2">
    <name type="scientific">Sediminibacterium sp. KACHI17</name>
    <dbReference type="NCBI Taxonomy" id="1751071"/>
    <lineage>
        <taxon>Bacteria</taxon>
        <taxon>Pseudomonadati</taxon>
        <taxon>Bacteroidota</taxon>
        <taxon>Chitinophagia</taxon>
        <taxon>Chitinophagales</taxon>
        <taxon>Chitinophagaceae</taxon>
        <taxon>Sediminibacterium</taxon>
    </lineage>
</organism>
<dbReference type="GO" id="GO:0008757">
    <property type="term" value="F:S-adenosylmethionine-dependent methyltransferase activity"/>
    <property type="evidence" value="ECO:0007669"/>
    <property type="project" value="InterPro"/>
</dbReference>
<sequence>MTLFIHLDMSLATILERKIKGTLSRWFGIQFISPSETSKVRHWVLPYCNGKGCDIGFGGDKIMKTNCDGIDFPQPYTHTGKDKVDIGVDVINNEIPVPDNTYDYVYTSHLIEDFTDTGDALRKFIRILKSGGNLILVFPDQPKYEVYCKEMGIPMNPYHIHANMGYDLMLERMNEISGISYEILFSSNCEIDYNVVIVLKVTKL</sequence>
<dbReference type="SUPFAM" id="SSF53335">
    <property type="entry name" value="S-adenosyl-L-methionine-dependent methyltransferases"/>
    <property type="match status" value="1"/>
</dbReference>
<name>A0AAT9GFU6_9BACT</name>